<dbReference type="SMART" id="SM00365">
    <property type="entry name" value="LRR_SD22"/>
    <property type="match status" value="4"/>
</dbReference>
<dbReference type="InterPro" id="IPR055353">
    <property type="entry name" value="DUF7619"/>
</dbReference>
<dbReference type="Proteomes" id="UP001597319">
    <property type="component" value="Unassembled WGS sequence"/>
</dbReference>
<dbReference type="RefSeq" id="WP_378288616.1">
    <property type="nucleotide sequence ID" value="NZ_JBHULE010000001.1"/>
</dbReference>
<evidence type="ECO:0000256" key="1">
    <source>
        <dbReference type="ARBA" id="ARBA00022614"/>
    </source>
</evidence>
<dbReference type="Pfam" id="PF18962">
    <property type="entry name" value="Por_Secre_tail"/>
    <property type="match status" value="1"/>
</dbReference>
<feature type="domain" description="Secretion system C-terminal sorting" evidence="4">
    <location>
        <begin position="978"/>
        <end position="1047"/>
    </location>
</feature>
<protein>
    <submittedName>
        <fullName evidence="6">T9SS type A sorting domain-containing protein</fullName>
    </submittedName>
</protein>
<evidence type="ECO:0000256" key="2">
    <source>
        <dbReference type="ARBA" id="ARBA00022729"/>
    </source>
</evidence>
<dbReference type="PANTHER" id="PTHR47566">
    <property type="match status" value="1"/>
</dbReference>
<keyword evidence="7" id="KW-1185">Reference proteome</keyword>
<dbReference type="InterPro" id="IPR032675">
    <property type="entry name" value="LRR_dom_sf"/>
</dbReference>
<evidence type="ECO:0000259" key="4">
    <source>
        <dbReference type="Pfam" id="PF18962"/>
    </source>
</evidence>
<dbReference type="NCBIfam" id="TIGR04183">
    <property type="entry name" value="Por_Secre_tail"/>
    <property type="match status" value="1"/>
</dbReference>
<organism evidence="6 7">
    <name type="scientific">Aquimarina rubra</name>
    <dbReference type="NCBI Taxonomy" id="1920033"/>
    <lineage>
        <taxon>Bacteria</taxon>
        <taxon>Pseudomonadati</taxon>
        <taxon>Bacteroidota</taxon>
        <taxon>Flavobacteriia</taxon>
        <taxon>Flavobacteriales</taxon>
        <taxon>Flavobacteriaceae</taxon>
        <taxon>Aquimarina</taxon>
    </lineage>
</organism>
<evidence type="ECO:0000313" key="7">
    <source>
        <dbReference type="Proteomes" id="UP001597319"/>
    </source>
</evidence>
<feature type="domain" description="DUF7619" evidence="5">
    <location>
        <begin position="826"/>
        <end position="959"/>
    </location>
</feature>
<proteinExistence type="predicted"/>
<dbReference type="EMBL" id="JBHULE010000001">
    <property type="protein sequence ID" value="MFD2561157.1"/>
    <property type="molecule type" value="Genomic_DNA"/>
</dbReference>
<comment type="caution">
    <text evidence="6">The sequence shown here is derived from an EMBL/GenBank/DDBJ whole genome shotgun (WGS) entry which is preliminary data.</text>
</comment>
<evidence type="ECO:0000259" key="5">
    <source>
        <dbReference type="Pfam" id="PF24595"/>
    </source>
</evidence>
<dbReference type="PANTHER" id="PTHR47566:SF1">
    <property type="entry name" value="PROTEIN NUD1"/>
    <property type="match status" value="1"/>
</dbReference>
<dbReference type="Pfam" id="PF24595">
    <property type="entry name" value="DUF7619"/>
    <property type="match status" value="1"/>
</dbReference>
<dbReference type="Gene3D" id="3.80.10.10">
    <property type="entry name" value="Ribonuclease Inhibitor"/>
    <property type="match status" value="2"/>
</dbReference>
<keyword evidence="1" id="KW-0433">Leucine-rich repeat</keyword>
<dbReference type="InterPro" id="IPR026444">
    <property type="entry name" value="Secre_tail"/>
</dbReference>
<dbReference type="SUPFAM" id="SSF52058">
    <property type="entry name" value="L domain-like"/>
    <property type="match status" value="2"/>
</dbReference>
<gene>
    <name evidence="6" type="ORF">ACFSR1_00660</name>
</gene>
<accession>A0ABW5LCA4</accession>
<dbReference type="PROSITE" id="PS51450">
    <property type="entry name" value="LRR"/>
    <property type="match status" value="3"/>
</dbReference>
<dbReference type="InterPro" id="IPR052574">
    <property type="entry name" value="CDIRP"/>
</dbReference>
<reference evidence="7" key="1">
    <citation type="journal article" date="2019" name="Int. J. Syst. Evol. Microbiol.">
        <title>The Global Catalogue of Microorganisms (GCM) 10K type strain sequencing project: providing services to taxonomists for standard genome sequencing and annotation.</title>
        <authorList>
            <consortium name="The Broad Institute Genomics Platform"/>
            <consortium name="The Broad Institute Genome Sequencing Center for Infectious Disease"/>
            <person name="Wu L."/>
            <person name="Ma J."/>
        </authorList>
    </citation>
    <scope>NUCLEOTIDE SEQUENCE [LARGE SCALE GENOMIC DNA]</scope>
    <source>
        <strain evidence="7">KCTC 52274</strain>
    </source>
</reference>
<evidence type="ECO:0000256" key="3">
    <source>
        <dbReference type="ARBA" id="ARBA00022737"/>
    </source>
</evidence>
<evidence type="ECO:0000313" key="6">
    <source>
        <dbReference type="EMBL" id="MFD2561157.1"/>
    </source>
</evidence>
<keyword evidence="3" id="KW-0677">Repeat</keyword>
<sequence>MKKIYFFVFIIFATISYGQIPSNDRVENATIINNLPFVDQFVRTDRATADSGGGMNDCDFSNVFTRVYYRYVPIQDESIMIGVSENSTNSIVLAYESSVPNATSDSQLTLASGNDCVAGSSTELDLIANKTYYFVISNPDSPTNVLAISNEASNIINIPDVNLKNALVNRGVVQLDNDPNIGGAYDEVDVDINNDGEIQESEALFVTYLDFSNEFSTPLSEKISDLTGIEYFTSLEYLNISNNNISSLLGVSNGSLEYLDISNNNISSLVDVSNSPLKTLKCYNNNLNSIDVTVYSVLENLSCGGNEISSIDVTQNVALKSLAVDDSPITEVDITNNILLESFNCVGCQLTSIDVTQAPNLRTLFISDNQISTIDLSQNLELTLIFGSRNNFTTFDVSNNLKLNYWSCWNNPLTEIDVSKNVLLETLLSGNNEITSLDVTQNPNLRRLSCYSNNLTDLDLSQNLMLDDLSCYNNQLTTLDVTQNPELSRLSFGNNPIQDIDVTQNPKLYYFNSYGSSLRSIDFSQNPNLSILGIGNNYHLQSINLKNGNNQNITSENFYTIGSPNLQTVCVDDINYAINNFTNKEPLTFFVEDCAQNTINYNIIEGSLVLDEMNDGCDPTDFYTPNIRVTTTDGVNEFSTFTNNSGFYRLILGDNVYDTSISMLPSFVTASPETENTVFTSFGNSEIVDFCLTPTNGNIDDLRILLFPITQARPGFESKYQLIYQNKGITNLNGTITFQFDSSKQSFVSAVPAETTELSSSITFDYSDLKPFESRTIDIVMSTFVPPIVNDGDVLNFIASISPIDLDQTQEDNVYSLEQIVVNSYDPNDKQVLQGTEIFTEQTDEYLDYIVRFQNTGSASAINVRITDRLSEKLDLNTIEPISSSHTYRVQITNGDFIEFIFDNINLPAEQDDQEGSNGFVAFRIKPKNDVTVGDIISGKANIYFDFNPPIITNTVSTEVIELLEVEEFNLESSSVVLYPNPVNEIINIESKNPITLIRVLDINGRLLKQVKPNNSQSVLQVMMDNLVKGVYFFEVESSSKKQIIKVIKR</sequence>
<keyword evidence="2" id="KW-0732">Signal</keyword>
<dbReference type="InterPro" id="IPR001611">
    <property type="entry name" value="Leu-rich_rpt"/>
</dbReference>
<name>A0ABW5LCA4_9FLAO</name>